<feature type="transmembrane region" description="Helical" evidence="8">
    <location>
        <begin position="286"/>
        <end position="308"/>
    </location>
</feature>
<evidence type="ECO:0000313" key="10">
    <source>
        <dbReference type="EMBL" id="MDC0685858.1"/>
    </source>
</evidence>
<organism evidence="10 11">
    <name type="scientific">Sorangium atrum</name>
    <dbReference type="NCBI Taxonomy" id="2995308"/>
    <lineage>
        <taxon>Bacteria</taxon>
        <taxon>Pseudomonadati</taxon>
        <taxon>Myxococcota</taxon>
        <taxon>Polyangia</taxon>
        <taxon>Polyangiales</taxon>
        <taxon>Polyangiaceae</taxon>
        <taxon>Sorangium</taxon>
    </lineage>
</organism>
<evidence type="ECO:0000313" key="11">
    <source>
        <dbReference type="Proteomes" id="UP001217485"/>
    </source>
</evidence>
<evidence type="ECO:0000256" key="5">
    <source>
        <dbReference type="ARBA" id="ARBA00022989"/>
    </source>
</evidence>
<comment type="caution">
    <text evidence="10">The sequence shown here is derived from an EMBL/GenBank/DDBJ whole genome shotgun (WGS) entry which is preliminary data.</text>
</comment>
<keyword evidence="11" id="KW-1185">Reference proteome</keyword>
<name>A0ABT5CHE2_9BACT</name>
<keyword evidence="4" id="KW-0201">Cytochrome c-type biogenesis</keyword>
<dbReference type="PANTHER" id="PTHR32234:SF0">
    <property type="entry name" value="THIOL:DISULFIDE INTERCHANGE PROTEIN DSBD"/>
    <property type="match status" value="1"/>
</dbReference>
<feature type="transmembrane region" description="Helical" evidence="8">
    <location>
        <begin position="105"/>
        <end position="129"/>
    </location>
</feature>
<keyword evidence="5 8" id="KW-1133">Transmembrane helix</keyword>
<protein>
    <submittedName>
        <fullName evidence="10">Cytochrome c biogenesis protein CcdA</fullName>
    </submittedName>
</protein>
<feature type="transmembrane region" description="Helical" evidence="8">
    <location>
        <begin position="63"/>
        <end position="93"/>
    </location>
</feature>
<sequence>MTASTRFKASAGAAPAGVRRGARGALGPALPALVALATLASPALALADDQRDLFTRGLEAGPLFAALAALGGGLLTCLTPCVYPMIAITVSIFGAREAKSRREAMLLSTSFVLGIVVLFTTMLVVAALTGSLFGGVLSNRWVIVGIAAVFIALSLSMFGAFEMTLPDTLMQRLSQVGGIGYGGAFLLGLVSGLVAAPCTGPVLTGIILWIGKTQNVGLGALVGATFSLGLGLPFWLVGAFAFALPKGGKWMLGVKSFFGIVMMVVALYFLKTTFPALSSLAQPTPQFMAVMAGLVAVGLALGAVHLSWDDGGAGVKARKGVGIALTVASSFLLIASLDLPKLASPVPSAVAGEAASPQLTWLHEEPVAVSKAKAEGRPLLVDFTAEWCGACKQLAKETFSDPRVMAKAAHFVAVKVDATDDEDPQIDAVKGKYKVVGLPTVVLYDSTGAERKRFNDFVGPDVFLAAIEGIQ</sequence>
<dbReference type="InterPro" id="IPR003834">
    <property type="entry name" value="Cyt_c_assmbl_TM_dom"/>
</dbReference>
<gene>
    <name evidence="10" type="ORF">POL72_49600</name>
</gene>
<evidence type="ECO:0000256" key="4">
    <source>
        <dbReference type="ARBA" id="ARBA00022748"/>
    </source>
</evidence>
<dbReference type="Gene3D" id="3.40.30.10">
    <property type="entry name" value="Glutaredoxin"/>
    <property type="match status" value="1"/>
</dbReference>
<feature type="transmembrane region" description="Helical" evidence="8">
    <location>
        <begin position="141"/>
        <end position="161"/>
    </location>
</feature>
<feature type="domain" description="Thioredoxin" evidence="9">
    <location>
        <begin position="340"/>
        <end position="471"/>
    </location>
</feature>
<keyword evidence="2" id="KW-1003">Cell membrane</keyword>
<proteinExistence type="predicted"/>
<evidence type="ECO:0000256" key="1">
    <source>
        <dbReference type="ARBA" id="ARBA00004651"/>
    </source>
</evidence>
<evidence type="ECO:0000256" key="7">
    <source>
        <dbReference type="ARBA" id="ARBA00023284"/>
    </source>
</evidence>
<dbReference type="InterPro" id="IPR013766">
    <property type="entry name" value="Thioredoxin_domain"/>
</dbReference>
<dbReference type="PANTHER" id="PTHR32234">
    <property type="entry name" value="THIOL:DISULFIDE INTERCHANGE PROTEIN DSBD"/>
    <property type="match status" value="1"/>
</dbReference>
<evidence type="ECO:0000259" key="9">
    <source>
        <dbReference type="PROSITE" id="PS51352"/>
    </source>
</evidence>
<dbReference type="Pfam" id="PF13899">
    <property type="entry name" value="Thioredoxin_7"/>
    <property type="match status" value="1"/>
</dbReference>
<dbReference type="Pfam" id="PF02683">
    <property type="entry name" value="DsbD_TM"/>
    <property type="match status" value="1"/>
</dbReference>
<dbReference type="InterPro" id="IPR036249">
    <property type="entry name" value="Thioredoxin-like_sf"/>
</dbReference>
<feature type="transmembrane region" description="Helical" evidence="8">
    <location>
        <begin position="182"/>
        <end position="210"/>
    </location>
</feature>
<evidence type="ECO:0000256" key="8">
    <source>
        <dbReference type="SAM" id="Phobius"/>
    </source>
</evidence>
<accession>A0ABT5CHE2</accession>
<dbReference type="Proteomes" id="UP001217485">
    <property type="component" value="Unassembled WGS sequence"/>
</dbReference>
<keyword evidence="7" id="KW-0676">Redox-active center</keyword>
<keyword evidence="6 8" id="KW-0472">Membrane</keyword>
<feature type="transmembrane region" description="Helical" evidence="8">
    <location>
        <begin position="256"/>
        <end position="274"/>
    </location>
</feature>
<feature type="transmembrane region" description="Helical" evidence="8">
    <location>
        <begin position="320"/>
        <end position="337"/>
    </location>
</feature>
<keyword evidence="3 8" id="KW-0812">Transmembrane</keyword>
<evidence type="ECO:0000256" key="3">
    <source>
        <dbReference type="ARBA" id="ARBA00022692"/>
    </source>
</evidence>
<dbReference type="PROSITE" id="PS00194">
    <property type="entry name" value="THIOREDOXIN_1"/>
    <property type="match status" value="1"/>
</dbReference>
<reference evidence="10 11" key="1">
    <citation type="submission" date="2023-01" db="EMBL/GenBank/DDBJ databases">
        <title>Minimal conservation of predation-associated metabolite biosynthetic gene clusters underscores biosynthetic potential of Myxococcota including descriptions for ten novel species: Archangium lansinium sp. nov., Myxococcus landrumus sp. nov., Nannocystis bai.</title>
        <authorList>
            <person name="Ahearne A."/>
            <person name="Stevens C."/>
            <person name="Dowd S."/>
        </authorList>
    </citation>
    <scope>NUCLEOTIDE SEQUENCE [LARGE SCALE GENOMIC DNA]</scope>
    <source>
        <strain evidence="10 11">WIWO2</strain>
    </source>
</reference>
<dbReference type="EMBL" id="JAQNDK010000007">
    <property type="protein sequence ID" value="MDC0685858.1"/>
    <property type="molecule type" value="Genomic_DNA"/>
</dbReference>
<evidence type="ECO:0000256" key="2">
    <source>
        <dbReference type="ARBA" id="ARBA00022475"/>
    </source>
</evidence>
<evidence type="ECO:0000256" key="6">
    <source>
        <dbReference type="ARBA" id="ARBA00023136"/>
    </source>
</evidence>
<dbReference type="PROSITE" id="PS51352">
    <property type="entry name" value="THIOREDOXIN_2"/>
    <property type="match status" value="1"/>
</dbReference>
<dbReference type="InterPro" id="IPR017937">
    <property type="entry name" value="Thioredoxin_CS"/>
</dbReference>
<dbReference type="RefSeq" id="WP_272104386.1">
    <property type="nucleotide sequence ID" value="NZ_JAQNDK010000007.1"/>
</dbReference>
<comment type="subcellular location">
    <subcellularLocation>
        <location evidence="1">Cell membrane</location>
        <topology evidence="1">Multi-pass membrane protein</topology>
    </subcellularLocation>
</comment>
<feature type="transmembrane region" description="Helical" evidence="8">
    <location>
        <begin position="216"/>
        <end position="244"/>
    </location>
</feature>
<dbReference type="SUPFAM" id="SSF52833">
    <property type="entry name" value="Thioredoxin-like"/>
    <property type="match status" value="1"/>
</dbReference>